<dbReference type="EMBL" id="CAFBLS010000174">
    <property type="protein sequence ID" value="CAB4881427.1"/>
    <property type="molecule type" value="Genomic_DNA"/>
</dbReference>
<protein>
    <submittedName>
        <fullName evidence="2">Unannotated protein</fullName>
    </submittedName>
</protein>
<organism evidence="2">
    <name type="scientific">freshwater metagenome</name>
    <dbReference type="NCBI Taxonomy" id="449393"/>
    <lineage>
        <taxon>unclassified sequences</taxon>
        <taxon>metagenomes</taxon>
        <taxon>ecological metagenomes</taxon>
    </lineage>
</organism>
<dbReference type="AlphaFoldDB" id="A0A6J7EDS6"/>
<proteinExistence type="predicted"/>
<feature type="compositionally biased region" description="Polar residues" evidence="1">
    <location>
        <begin position="17"/>
        <end position="27"/>
    </location>
</feature>
<reference evidence="2" key="1">
    <citation type="submission" date="2020-05" db="EMBL/GenBank/DDBJ databases">
        <authorList>
            <person name="Chiriac C."/>
            <person name="Salcher M."/>
            <person name="Ghai R."/>
            <person name="Kavagutti S V."/>
        </authorList>
    </citation>
    <scope>NUCLEOTIDE SEQUENCE</scope>
</reference>
<gene>
    <name evidence="2" type="ORF">UFOPK3402_01346</name>
</gene>
<feature type="region of interest" description="Disordered" evidence="1">
    <location>
        <begin position="1"/>
        <end position="38"/>
    </location>
</feature>
<evidence type="ECO:0000256" key="1">
    <source>
        <dbReference type="SAM" id="MobiDB-lite"/>
    </source>
</evidence>
<name>A0A6J7EDS6_9ZZZZ</name>
<sequence>MSRRSTEVAPFHAGGSISAQASITGTSRPDFCRPTRDRRPTVMQRIAISAAPDTGDMPATMARGARKAMTIEATIAYRR</sequence>
<evidence type="ECO:0000313" key="2">
    <source>
        <dbReference type="EMBL" id="CAB4881427.1"/>
    </source>
</evidence>
<accession>A0A6J7EDS6</accession>